<dbReference type="EMBL" id="FZOG01000002">
    <property type="protein sequence ID" value="SNS19337.1"/>
    <property type="molecule type" value="Genomic_DNA"/>
</dbReference>
<gene>
    <name evidence="2" type="ORF">SAMN05216255_1704</name>
</gene>
<sequence length="154" mass="17220">MLFGAILILSWFILLIRYPSKALPVTLVAVVGLFIVASIVIWQENREKSHLAELEMRFTYDPQNCPADQPLALSLKNASPKPLLDLQWQMAAFRPGDSVNLVENNYDSPRYTGPGDLLPGSTWESCLPLPPLRSGYRASSLEFRAQRIQGSFAD</sequence>
<evidence type="ECO:0000313" key="3">
    <source>
        <dbReference type="Proteomes" id="UP000242915"/>
    </source>
</evidence>
<evidence type="ECO:0008006" key="4">
    <source>
        <dbReference type="Google" id="ProtNLM"/>
    </source>
</evidence>
<keyword evidence="1" id="KW-0812">Transmembrane</keyword>
<feature type="transmembrane region" description="Helical" evidence="1">
    <location>
        <begin position="25"/>
        <end position="42"/>
    </location>
</feature>
<dbReference type="Proteomes" id="UP000242915">
    <property type="component" value="Unassembled WGS sequence"/>
</dbReference>
<organism evidence="2 3">
    <name type="scientific">Pseudomonas segetis</name>
    <dbReference type="NCBI Taxonomy" id="298908"/>
    <lineage>
        <taxon>Bacteria</taxon>
        <taxon>Pseudomonadati</taxon>
        <taxon>Pseudomonadota</taxon>
        <taxon>Gammaproteobacteria</taxon>
        <taxon>Pseudomonadales</taxon>
        <taxon>Pseudomonadaceae</taxon>
        <taxon>Pseudomonas</taxon>
    </lineage>
</organism>
<keyword evidence="3" id="KW-1185">Reference proteome</keyword>
<accession>A0A239CGN0</accession>
<dbReference type="RefSeq" id="WP_010486546.1">
    <property type="nucleotide sequence ID" value="NZ_FZOG01000002.1"/>
</dbReference>
<dbReference type="AlphaFoldDB" id="A0A239CGN0"/>
<evidence type="ECO:0000256" key="1">
    <source>
        <dbReference type="SAM" id="Phobius"/>
    </source>
</evidence>
<proteinExistence type="predicted"/>
<protein>
    <recommendedName>
        <fullName evidence="4">Multidrug transporter</fullName>
    </recommendedName>
</protein>
<reference evidence="3" key="1">
    <citation type="submission" date="2017-06" db="EMBL/GenBank/DDBJ databases">
        <authorList>
            <person name="Varghese N."/>
            <person name="Submissions S."/>
        </authorList>
    </citation>
    <scope>NUCLEOTIDE SEQUENCE [LARGE SCALE GENOMIC DNA]</scope>
    <source>
        <strain evidence="3">CIP 108523</strain>
    </source>
</reference>
<keyword evidence="1" id="KW-0472">Membrane</keyword>
<evidence type="ECO:0000313" key="2">
    <source>
        <dbReference type="EMBL" id="SNS19337.1"/>
    </source>
</evidence>
<name>A0A239CGN0_9PSED</name>
<keyword evidence="1" id="KW-1133">Transmembrane helix</keyword>